<proteinExistence type="predicted"/>
<name>A0A1H1U4Q4_9CORY</name>
<sequence length="297" mass="32708">MRDSRRLYAVRSSQSGSREVLSHSSIYRGGALVEWASLTKPVTARLASVLAEEGQLPLSTPVSDLVPELTGLNATLQDLIFHRSGLPHIHPGARSWLLHDPYGEVDASTLLTSLTALDRPVSPSGFAYSNVGYALLGIAIERAMATDWFTLVRDFVLLPHRYPTVTVTPESGQPLASRLLGLPRRPWAISTSAYRPAGGLWSTTDDLVRFAEDSLELESRIGWFVLRRGVVYHTGQGRDSGSCIVVDFERRVSGTAHAMLRGPNATKEYLVKALWPDIAKDASIPSRRRMRRAPQDP</sequence>
<dbReference type="RefSeq" id="WP_081582866.1">
    <property type="nucleotide sequence ID" value="NZ_LT629765.1"/>
</dbReference>
<reference evidence="2 3" key="1">
    <citation type="submission" date="2016-10" db="EMBL/GenBank/DDBJ databases">
        <authorList>
            <person name="de Groot N.N."/>
        </authorList>
    </citation>
    <scope>NUCLEOTIDE SEQUENCE [LARGE SCALE GENOMIC DNA]</scope>
    <source>
        <strain evidence="2 3">DSM 45434</strain>
    </source>
</reference>
<gene>
    <name evidence="2" type="ORF">SAMN04488539_2148</name>
</gene>
<dbReference type="PANTHER" id="PTHR46825:SF9">
    <property type="entry name" value="BETA-LACTAMASE-RELATED DOMAIN-CONTAINING PROTEIN"/>
    <property type="match status" value="1"/>
</dbReference>
<dbReference type="PANTHER" id="PTHR46825">
    <property type="entry name" value="D-ALANYL-D-ALANINE-CARBOXYPEPTIDASE/ENDOPEPTIDASE AMPH"/>
    <property type="match status" value="1"/>
</dbReference>
<evidence type="ECO:0000313" key="2">
    <source>
        <dbReference type="EMBL" id="SDS67565.1"/>
    </source>
</evidence>
<dbReference type="AlphaFoldDB" id="A0A1H1U4Q4"/>
<keyword evidence="3" id="KW-1185">Reference proteome</keyword>
<protein>
    <submittedName>
        <fullName evidence="2">Beta-lactamase</fullName>
    </submittedName>
</protein>
<dbReference type="EMBL" id="LT629765">
    <property type="protein sequence ID" value="SDS67565.1"/>
    <property type="molecule type" value="Genomic_DNA"/>
</dbReference>
<dbReference type="STRING" id="1203190.GCA_000312345_00782"/>
<dbReference type="Proteomes" id="UP000182237">
    <property type="component" value="Chromosome I"/>
</dbReference>
<feature type="domain" description="Beta-lactamase-related" evidence="1">
    <location>
        <begin position="27"/>
        <end position="215"/>
    </location>
</feature>
<dbReference type="OrthoDB" id="3863176at2"/>
<evidence type="ECO:0000313" key="3">
    <source>
        <dbReference type="Proteomes" id="UP000182237"/>
    </source>
</evidence>
<organism evidence="2 3">
    <name type="scientific">Corynebacterium timonense</name>
    <dbReference type="NCBI Taxonomy" id="441500"/>
    <lineage>
        <taxon>Bacteria</taxon>
        <taxon>Bacillati</taxon>
        <taxon>Actinomycetota</taxon>
        <taxon>Actinomycetes</taxon>
        <taxon>Mycobacteriales</taxon>
        <taxon>Corynebacteriaceae</taxon>
        <taxon>Corynebacterium</taxon>
    </lineage>
</organism>
<dbReference type="InterPro" id="IPR012338">
    <property type="entry name" value="Beta-lactam/transpept-like"/>
</dbReference>
<dbReference type="InterPro" id="IPR001466">
    <property type="entry name" value="Beta-lactam-related"/>
</dbReference>
<evidence type="ECO:0000259" key="1">
    <source>
        <dbReference type="Pfam" id="PF00144"/>
    </source>
</evidence>
<dbReference type="InterPro" id="IPR050491">
    <property type="entry name" value="AmpC-like"/>
</dbReference>
<dbReference type="Pfam" id="PF00144">
    <property type="entry name" value="Beta-lactamase"/>
    <property type="match status" value="1"/>
</dbReference>
<dbReference type="Gene3D" id="3.40.710.10">
    <property type="entry name" value="DD-peptidase/beta-lactamase superfamily"/>
    <property type="match status" value="1"/>
</dbReference>
<dbReference type="SUPFAM" id="SSF56601">
    <property type="entry name" value="beta-lactamase/transpeptidase-like"/>
    <property type="match status" value="1"/>
</dbReference>
<accession>A0A1H1U4Q4</accession>